<sequence length="928" mass="105546">MMADEEVLFDEVYDLCEEIGRGPFSIVRRCIHRQTGQQFAVKIVDVAKFTSSPGLSTNDLKREATICHMLKHPHIVELLETYSSEGMLYMVFEYMDGSDLCFEVVIRASQGFAYSEAVASHYMRQILEALRYCHENDIIHRDIKPESILLATKENSAPIKLGGFGIAVQLPDKHTNNVPENGLCEYRTNLSPMGRMYLKADKAGRVGCPHFMAPEVVEKKQYGKAVDIWAAGVLLHVLLSGTLPFHGSGRRLNEAICRGKISINSSPQWEFISDSAKDLIHQMLTVDPNQRITIQEVLNHRWLRDRDKALRLHLNDTIDELKKYNGRRKLKTCILNTVNSSKWYNFDEATDDFIPECGNDEVTSAAVSTITDTLDDIYCLQESQLQERPHLLALLEDTHLRMLLQIFDQVVTRLPTPIKAPSTEAVQCCHHVLEILRDLEHRRDIDRREIQELNDLLNRPNFKALLQAHDVVAHEVYGEDAIRVTPPPLLPYLNGGDELDGPNGEVEMENVTRVRLVQFQKNTDEPMGITLKMNEDGKCIVARIMHGGMIHRQATLHVGDEIREINGTPVANQSVGALQKILREARGSVTFKIVPSYRSAPPPCELFRIKPLPVLIFVRAQFDYEPLEDDLIPCAQAGIAFRTGDILQIISKDDHHWWQARKDQAGSAGLIPSPELQEWRAACSSMEKSKQEQVNCSIFGRKKKQYKDKYLAKYNAVFDQLNLVTYEEVVKLPMTDPAFQRKTLVLLGAHGVGRRHIKNLMIAKHKDQYAYPIPHTTRQPRAEEENGRGYFFITHDEMMTDIAANEYLEYGTHEDAMYGTKLDTIRKIHQEGKMAILDVEPQALKVLRTAEFAPFVVFIAAPQLQNVADFDGSLERLSKASEMMKQAYGHYFDLIIVNNDIEETIVALEAAIEQVQTTPQWIPVSWVY</sequence>
<dbReference type="GO" id="GO:0005524">
    <property type="term" value="F:ATP binding"/>
    <property type="evidence" value="ECO:0007669"/>
    <property type="project" value="UniProtKB-KW"/>
</dbReference>
<dbReference type="SUPFAM" id="SSF50044">
    <property type="entry name" value="SH3-domain"/>
    <property type="match status" value="1"/>
</dbReference>
<dbReference type="FunFam" id="3.30.200.20:FF:000051">
    <property type="entry name" value="Peripheral plasma membrane protein CASK isoform B"/>
    <property type="match status" value="1"/>
</dbReference>
<dbReference type="FunFam" id="3.40.50.300:FF:000146">
    <property type="entry name" value="MAGUK p55 subfamily member 6 isoform X1"/>
    <property type="match status" value="1"/>
</dbReference>
<dbReference type="Pfam" id="PF00069">
    <property type="entry name" value="Pkinase"/>
    <property type="match status" value="1"/>
</dbReference>
<dbReference type="InterPro" id="IPR050716">
    <property type="entry name" value="MAGUK"/>
</dbReference>
<dbReference type="InterPro" id="IPR036028">
    <property type="entry name" value="SH3-like_dom_sf"/>
</dbReference>
<dbReference type="AlphaFoldDB" id="A0AAR5QH85"/>
<dbReference type="PROSITE" id="PS51022">
    <property type="entry name" value="L27"/>
    <property type="match status" value="1"/>
</dbReference>
<evidence type="ECO:0000259" key="10">
    <source>
        <dbReference type="PROSITE" id="PS51022"/>
    </source>
</evidence>
<dbReference type="Gene3D" id="6.10.140.620">
    <property type="match status" value="1"/>
</dbReference>
<dbReference type="SUPFAM" id="SSF101288">
    <property type="entry name" value="L27 domain"/>
    <property type="match status" value="2"/>
</dbReference>
<dbReference type="Pfam" id="PF00018">
    <property type="entry name" value="SH3_1"/>
    <property type="match status" value="1"/>
</dbReference>
<evidence type="ECO:0000256" key="5">
    <source>
        <dbReference type="PROSITE-ProRule" id="PRU00192"/>
    </source>
</evidence>
<feature type="domain" description="SH3" evidence="6">
    <location>
        <begin position="613"/>
        <end position="681"/>
    </location>
</feature>
<dbReference type="FunFam" id="1.10.510.10:FF:000571">
    <property type="entry name" value="Maternal embryonic leucine zipper kinase"/>
    <property type="match status" value="1"/>
</dbReference>
<evidence type="ECO:0000259" key="6">
    <source>
        <dbReference type="PROSITE" id="PS50002"/>
    </source>
</evidence>
<dbReference type="EnsemblMetazoa" id="XM_019917034.1">
    <property type="protein sequence ID" value="XP_019772593.1"/>
    <property type="gene ID" value="LOC109546178"/>
</dbReference>
<dbReference type="GO" id="GO:0019098">
    <property type="term" value="P:reproductive behavior"/>
    <property type="evidence" value="ECO:0007669"/>
    <property type="project" value="UniProtKB-ARBA"/>
</dbReference>
<dbReference type="SMART" id="SM00072">
    <property type="entry name" value="GuKc"/>
    <property type="match status" value="1"/>
</dbReference>
<dbReference type="CDD" id="cd10831">
    <property type="entry name" value="PDZ_CASK-like"/>
    <property type="match status" value="1"/>
</dbReference>
<dbReference type="SUPFAM" id="SSF50156">
    <property type="entry name" value="PDZ domain-like"/>
    <property type="match status" value="1"/>
</dbReference>
<dbReference type="PROSITE" id="PS50002">
    <property type="entry name" value="SH3"/>
    <property type="match status" value="1"/>
</dbReference>
<reference evidence="11" key="2">
    <citation type="submission" date="2024-08" db="UniProtKB">
        <authorList>
            <consortium name="EnsemblMetazoa"/>
        </authorList>
    </citation>
    <scope>IDENTIFICATION</scope>
</reference>
<dbReference type="Gene3D" id="3.30.200.20">
    <property type="entry name" value="Phosphorylase Kinase, domain 1"/>
    <property type="match status" value="1"/>
</dbReference>
<dbReference type="PROSITE" id="PS00856">
    <property type="entry name" value="GUANYLATE_KINASE_1"/>
    <property type="match status" value="1"/>
</dbReference>
<dbReference type="FunFam" id="3.30.63.10:FF:000002">
    <property type="entry name" value="Guanylate kinase 1"/>
    <property type="match status" value="1"/>
</dbReference>
<keyword evidence="2 5" id="KW-0728">SH3 domain</keyword>
<keyword evidence="4" id="KW-0067">ATP-binding</keyword>
<dbReference type="Gene3D" id="2.30.30.40">
    <property type="entry name" value="SH3 Domains"/>
    <property type="match status" value="1"/>
</dbReference>
<reference evidence="12" key="1">
    <citation type="journal article" date="2013" name="Genome Biol.">
        <title>Draft genome of the mountain pine beetle, Dendroctonus ponderosae Hopkins, a major forest pest.</title>
        <authorList>
            <person name="Keeling C.I."/>
            <person name="Yuen M.M."/>
            <person name="Liao N.Y."/>
            <person name="Docking T.R."/>
            <person name="Chan S.K."/>
            <person name="Taylor G.A."/>
            <person name="Palmquist D.L."/>
            <person name="Jackman S.D."/>
            <person name="Nguyen A."/>
            <person name="Li M."/>
            <person name="Henderson H."/>
            <person name="Janes J.K."/>
            <person name="Zhao Y."/>
            <person name="Pandoh P."/>
            <person name="Moore R."/>
            <person name="Sperling F.A."/>
            <person name="Huber D.P."/>
            <person name="Birol I."/>
            <person name="Jones S.J."/>
            <person name="Bohlmann J."/>
        </authorList>
    </citation>
    <scope>NUCLEOTIDE SEQUENCE</scope>
</reference>
<dbReference type="CDD" id="cd12035">
    <property type="entry name" value="SH3_MPP1-like"/>
    <property type="match status" value="1"/>
</dbReference>
<dbReference type="PANTHER" id="PTHR23122">
    <property type="entry name" value="MEMBRANE-ASSOCIATED GUANYLATE KINASE MAGUK"/>
    <property type="match status" value="1"/>
</dbReference>
<keyword evidence="12" id="KW-1185">Reference proteome</keyword>
<protein>
    <recommendedName>
        <fullName evidence="13">Peripheral plasma membrane protein CASK</fullName>
    </recommendedName>
</protein>
<feature type="domain" description="Guanylate kinase-like" evidence="8">
    <location>
        <begin position="741"/>
        <end position="913"/>
    </location>
</feature>
<evidence type="ECO:0000256" key="4">
    <source>
        <dbReference type="ARBA" id="ARBA00022840"/>
    </source>
</evidence>
<dbReference type="GO" id="GO:0004672">
    <property type="term" value="F:protein kinase activity"/>
    <property type="evidence" value="ECO:0007669"/>
    <property type="project" value="InterPro"/>
</dbReference>
<dbReference type="InterPro" id="IPR036892">
    <property type="entry name" value="L27_dom_sf"/>
</dbReference>
<dbReference type="InterPro" id="IPR014775">
    <property type="entry name" value="L27_C"/>
</dbReference>
<proteinExistence type="inferred from homology"/>
<dbReference type="InterPro" id="IPR001478">
    <property type="entry name" value="PDZ"/>
</dbReference>
<dbReference type="SMART" id="SM00569">
    <property type="entry name" value="L27"/>
    <property type="match status" value="2"/>
</dbReference>
<dbReference type="Gene3D" id="2.30.42.10">
    <property type="match status" value="1"/>
</dbReference>
<dbReference type="InterPro" id="IPR008145">
    <property type="entry name" value="GK/Ca_channel_bsu"/>
</dbReference>
<dbReference type="Gene3D" id="1.10.510.10">
    <property type="entry name" value="Transferase(Phosphotransferase) domain 1"/>
    <property type="match status" value="1"/>
</dbReference>
<dbReference type="InterPro" id="IPR004172">
    <property type="entry name" value="L27_dom"/>
</dbReference>
<evidence type="ECO:0000313" key="12">
    <source>
        <dbReference type="Proteomes" id="UP000019118"/>
    </source>
</evidence>
<evidence type="ECO:0000256" key="3">
    <source>
        <dbReference type="ARBA" id="ARBA00022741"/>
    </source>
</evidence>
<dbReference type="InterPro" id="IPR027417">
    <property type="entry name" value="P-loop_NTPase"/>
</dbReference>
<evidence type="ECO:0000313" key="11">
    <source>
        <dbReference type="EnsemblMetazoa" id="XP_019772593.1"/>
    </source>
</evidence>
<dbReference type="Gene3D" id="1.10.287.650">
    <property type="entry name" value="L27 domain"/>
    <property type="match status" value="2"/>
</dbReference>
<dbReference type="Gene3D" id="3.40.50.300">
    <property type="entry name" value="P-loop containing nucleotide triphosphate hydrolases"/>
    <property type="match status" value="1"/>
</dbReference>
<dbReference type="InterPro" id="IPR011009">
    <property type="entry name" value="Kinase-like_dom_sf"/>
</dbReference>
<evidence type="ECO:0000256" key="1">
    <source>
        <dbReference type="ARBA" id="ARBA00007014"/>
    </source>
</evidence>
<dbReference type="FunFam" id="2.30.42.10:FF:000016">
    <property type="entry name" value="peripheral plasma membrane protein CASK isoform X2"/>
    <property type="match status" value="1"/>
</dbReference>
<dbReference type="Pfam" id="PF00595">
    <property type="entry name" value="PDZ"/>
    <property type="match status" value="1"/>
</dbReference>
<dbReference type="Pfam" id="PF02828">
    <property type="entry name" value="L27"/>
    <property type="match status" value="1"/>
</dbReference>
<keyword evidence="3" id="KW-0547">Nucleotide-binding</keyword>
<accession>A0AAR5QH85</accession>
<dbReference type="InterPro" id="IPR001452">
    <property type="entry name" value="SH3_domain"/>
</dbReference>
<evidence type="ECO:0000259" key="7">
    <source>
        <dbReference type="PROSITE" id="PS50011"/>
    </source>
</evidence>
<dbReference type="InterPro" id="IPR020590">
    <property type="entry name" value="Guanylate_kinase_CS"/>
</dbReference>
<comment type="similarity">
    <text evidence="1">Belongs to the MAGUK family.</text>
</comment>
<dbReference type="SUPFAM" id="SSF56112">
    <property type="entry name" value="Protein kinase-like (PK-like)"/>
    <property type="match status" value="1"/>
</dbReference>
<dbReference type="PROSITE" id="PS50106">
    <property type="entry name" value="PDZ"/>
    <property type="match status" value="1"/>
</dbReference>
<dbReference type="CDD" id="cd00071">
    <property type="entry name" value="GMPK"/>
    <property type="match status" value="1"/>
</dbReference>
<dbReference type="PROSITE" id="PS50052">
    <property type="entry name" value="GUANYLATE_KINASE_2"/>
    <property type="match status" value="1"/>
</dbReference>
<evidence type="ECO:0000256" key="2">
    <source>
        <dbReference type="ARBA" id="ARBA00022443"/>
    </source>
</evidence>
<feature type="domain" description="Protein kinase" evidence="7">
    <location>
        <begin position="13"/>
        <end position="303"/>
    </location>
</feature>
<dbReference type="Proteomes" id="UP000019118">
    <property type="component" value="Unassembled WGS sequence"/>
</dbReference>
<dbReference type="InterPro" id="IPR008144">
    <property type="entry name" value="Guanylate_kin-like_dom"/>
</dbReference>
<dbReference type="SUPFAM" id="SSF52540">
    <property type="entry name" value="P-loop containing nucleoside triphosphate hydrolases"/>
    <property type="match status" value="1"/>
</dbReference>
<evidence type="ECO:0000259" key="9">
    <source>
        <dbReference type="PROSITE" id="PS50106"/>
    </source>
</evidence>
<dbReference type="PROSITE" id="PS50011">
    <property type="entry name" value="PROTEIN_KINASE_DOM"/>
    <property type="match status" value="1"/>
</dbReference>
<feature type="domain" description="L27" evidence="10">
    <location>
        <begin position="421"/>
        <end position="480"/>
    </location>
</feature>
<feature type="domain" description="PDZ" evidence="9">
    <location>
        <begin position="516"/>
        <end position="597"/>
    </location>
</feature>
<dbReference type="Pfam" id="PF00625">
    <property type="entry name" value="Guanylate_kin"/>
    <property type="match status" value="1"/>
</dbReference>
<name>A0AAR5QH85_DENPD</name>
<evidence type="ECO:0008006" key="13">
    <source>
        <dbReference type="Google" id="ProtNLM"/>
    </source>
</evidence>
<organism evidence="11 12">
    <name type="scientific">Dendroctonus ponderosae</name>
    <name type="common">Mountain pine beetle</name>
    <dbReference type="NCBI Taxonomy" id="77166"/>
    <lineage>
        <taxon>Eukaryota</taxon>
        <taxon>Metazoa</taxon>
        <taxon>Ecdysozoa</taxon>
        <taxon>Arthropoda</taxon>
        <taxon>Hexapoda</taxon>
        <taxon>Insecta</taxon>
        <taxon>Pterygota</taxon>
        <taxon>Neoptera</taxon>
        <taxon>Endopterygota</taxon>
        <taxon>Coleoptera</taxon>
        <taxon>Polyphaga</taxon>
        <taxon>Cucujiformia</taxon>
        <taxon>Curculionidae</taxon>
        <taxon>Scolytinae</taxon>
        <taxon>Dendroctonus</taxon>
    </lineage>
</organism>
<evidence type="ECO:0000259" key="8">
    <source>
        <dbReference type="PROSITE" id="PS50052"/>
    </source>
</evidence>
<dbReference type="GO" id="GO:0030054">
    <property type="term" value="C:cell junction"/>
    <property type="evidence" value="ECO:0007669"/>
    <property type="project" value="UniProtKB-ARBA"/>
</dbReference>
<dbReference type="SMART" id="SM00228">
    <property type="entry name" value="PDZ"/>
    <property type="match status" value="1"/>
</dbReference>
<dbReference type="InterPro" id="IPR036034">
    <property type="entry name" value="PDZ_sf"/>
</dbReference>
<dbReference type="InterPro" id="IPR000719">
    <property type="entry name" value="Prot_kinase_dom"/>
</dbReference>
<dbReference type="SMART" id="SM00326">
    <property type="entry name" value="SH3"/>
    <property type="match status" value="1"/>
</dbReference>